<name>A0A2N8P0C5_STREU</name>
<organism evidence="3 4">
    <name type="scientific">Streptomyces eurocidicus</name>
    <name type="common">Streptoverticillium eurocidicus</name>
    <dbReference type="NCBI Taxonomy" id="66423"/>
    <lineage>
        <taxon>Bacteria</taxon>
        <taxon>Bacillati</taxon>
        <taxon>Actinomycetota</taxon>
        <taxon>Actinomycetes</taxon>
        <taxon>Kitasatosporales</taxon>
        <taxon>Streptomycetaceae</taxon>
        <taxon>Streptomyces</taxon>
    </lineage>
</organism>
<reference evidence="3" key="1">
    <citation type="submission" date="2015-07" db="EMBL/GenBank/DDBJ databases">
        <authorList>
            <person name="Noorani M."/>
        </authorList>
    </citation>
    <scope>NUCLEOTIDE SEQUENCE [LARGE SCALE GENOMIC DNA]</scope>
    <source>
        <strain evidence="3">ATCC 27428</strain>
    </source>
</reference>
<dbReference type="Proteomes" id="UP000528608">
    <property type="component" value="Unassembled WGS sequence"/>
</dbReference>
<feature type="region of interest" description="Disordered" evidence="1">
    <location>
        <begin position="31"/>
        <end position="80"/>
    </location>
</feature>
<reference evidence="4" key="2">
    <citation type="submission" date="2015-07" db="EMBL/GenBank/DDBJ databases">
        <authorList>
            <person name="Graham D.E."/>
            <person name="Giannone R.J."/>
            <person name="Gulvik C.A."/>
            <person name="Hettich R.L."/>
            <person name="Klingeman D.M."/>
            <person name="Mahan K.M."/>
            <person name="Parry R.J."/>
            <person name="Spain J.C."/>
        </authorList>
    </citation>
    <scope>NUCLEOTIDE SEQUENCE [LARGE SCALE GENOMIC DNA]</scope>
    <source>
        <strain evidence="4">ATCC 27428</strain>
    </source>
</reference>
<evidence type="ECO:0000313" key="3">
    <source>
        <dbReference type="EMBL" id="PNE34470.1"/>
    </source>
</evidence>
<gene>
    <name evidence="3" type="ORF">AF335_07750</name>
    <name evidence="2" type="ORF">FHS36_005182</name>
</gene>
<dbReference type="RefSeq" id="WP_102917540.1">
    <property type="nucleotide sequence ID" value="NZ_JACHJF010000020.1"/>
</dbReference>
<protein>
    <submittedName>
        <fullName evidence="3">Uncharacterized protein</fullName>
    </submittedName>
</protein>
<reference evidence="2 5" key="3">
    <citation type="submission" date="2020-08" db="EMBL/GenBank/DDBJ databases">
        <title>Genomic Encyclopedia of Type Strains, Phase III (KMG-III): the genomes of soil and plant-associated and newly described type strains.</title>
        <authorList>
            <person name="Whitman W."/>
        </authorList>
    </citation>
    <scope>NUCLEOTIDE SEQUENCE [LARGE SCALE GENOMIC DNA]</scope>
    <source>
        <strain evidence="2 5">CECT 3259</strain>
    </source>
</reference>
<accession>A0A2N8P0C5</accession>
<proteinExistence type="predicted"/>
<evidence type="ECO:0000313" key="5">
    <source>
        <dbReference type="Proteomes" id="UP000528608"/>
    </source>
</evidence>
<sequence length="80" mass="8507">MFAAERTADDLGPLPFGMAWFDLFELEGLRSSWSPTSDDRPPLSTGQAAPTVARQRGIGADVGAARHDGLPPTGTEPGRR</sequence>
<evidence type="ECO:0000313" key="4">
    <source>
        <dbReference type="Proteomes" id="UP000235945"/>
    </source>
</evidence>
<keyword evidence="4" id="KW-1185">Reference proteome</keyword>
<comment type="caution">
    <text evidence="3">The sequence shown here is derived from an EMBL/GenBank/DDBJ whole genome shotgun (WGS) entry which is preliminary data.</text>
</comment>
<dbReference type="Proteomes" id="UP000235945">
    <property type="component" value="Unassembled WGS sequence"/>
</dbReference>
<evidence type="ECO:0000256" key="1">
    <source>
        <dbReference type="SAM" id="MobiDB-lite"/>
    </source>
</evidence>
<evidence type="ECO:0000313" key="2">
    <source>
        <dbReference type="EMBL" id="MBB5121713.1"/>
    </source>
</evidence>
<dbReference type="EMBL" id="LGUI01000002">
    <property type="protein sequence ID" value="PNE34470.1"/>
    <property type="molecule type" value="Genomic_DNA"/>
</dbReference>
<dbReference type="EMBL" id="JACHJF010000020">
    <property type="protein sequence ID" value="MBB5121713.1"/>
    <property type="molecule type" value="Genomic_DNA"/>
</dbReference>
<dbReference type="AlphaFoldDB" id="A0A2N8P0C5"/>